<evidence type="ECO:0000313" key="1">
    <source>
        <dbReference type="EMBL" id="TYJ01726.1"/>
    </source>
</evidence>
<dbReference type="AlphaFoldDB" id="A0A5D2WJ80"/>
<protein>
    <submittedName>
        <fullName evidence="1">Uncharacterized protein</fullName>
    </submittedName>
</protein>
<gene>
    <name evidence="1" type="ORF">E1A91_A13G174800v1</name>
</gene>
<reference evidence="1 2" key="1">
    <citation type="submission" date="2019-07" db="EMBL/GenBank/DDBJ databases">
        <title>WGS assembly of Gossypium mustelinum.</title>
        <authorList>
            <person name="Chen Z.J."/>
            <person name="Sreedasyam A."/>
            <person name="Ando A."/>
            <person name="Song Q."/>
            <person name="De L."/>
            <person name="Hulse-Kemp A."/>
            <person name="Ding M."/>
            <person name="Ye W."/>
            <person name="Kirkbride R."/>
            <person name="Jenkins J."/>
            <person name="Plott C."/>
            <person name="Lovell J."/>
            <person name="Lin Y.-M."/>
            <person name="Vaughn R."/>
            <person name="Liu B."/>
            <person name="Li W."/>
            <person name="Simpson S."/>
            <person name="Scheffler B."/>
            <person name="Saski C."/>
            <person name="Grover C."/>
            <person name="Hu G."/>
            <person name="Conover J."/>
            <person name="Carlson J."/>
            <person name="Shu S."/>
            <person name="Boston L."/>
            <person name="Williams M."/>
            <person name="Peterson D."/>
            <person name="Mcgee K."/>
            <person name="Jones D."/>
            <person name="Wendel J."/>
            <person name="Stelly D."/>
            <person name="Grimwood J."/>
            <person name="Schmutz J."/>
        </authorList>
    </citation>
    <scope>NUCLEOTIDE SEQUENCE [LARGE SCALE GENOMIC DNA]</scope>
    <source>
        <strain evidence="1">1408120.09</strain>
    </source>
</reference>
<keyword evidence="2" id="KW-1185">Reference proteome</keyword>
<dbReference type="EMBL" id="CM017648">
    <property type="protein sequence ID" value="TYJ01726.1"/>
    <property type="molecule type" value="Genomic_DNA"/>
</dbReference>
<organism evidence="1 2">
    <name type="scientific">Gossypium mustelinum</name>
    <name type="common">Cotton</name>
    <name type="synonym">Gossypium caicoense</name>
    <dbReference type="NCBI Taxonomy" id="34275"/>
    <lineage>
        <taxon>Eukaryota</taxon>
        <taxon>Viridiplantae</taxon>
        <taxon>Streptophyta</taxon>
        <taxon>Embryophyta</taxon>
        <taxon>Tracheophyta</taxon>
        <taxon>Spermatophyta</taxon>
        <taxon>Magnoliopsida</taxon>
        <taxon>eudicotyledons</taxon>
        <taxon>Gunneridae</taxon>
        <taxon>Pentapetalae</taxon>
        <taxon>rosids</taxon>
        <taxon>malvids</taxon>
        <taxon>Malvales</taxon>
        <taxon>Malvaceae</taxon>
        <taxon>Malvoideae</taxon>
        <taxon>Gossypium</taxon>
    </lineage>
</organism>
<proteinExistence type="predicted"/>
<name>A0A5D2WJ80_GOSMU</name>
<sequence length="38" mass="4325">MSRVVSLPGGFKFAYESQCVSFHHNVLEVHFLCHSDCL</sequence>
<evidence type="ECO:0000313" key="2">
    <source>
        <dbReference type="Proteomes" id="UP000323597"/>
    </source>
</evidence>
<accession>A0A5D2WJ80</accession>
<dbReference type="Proteomes" id="UP000323597">
    <property type="component" value="Chromosome A13"/>
</dbReference>